<comment type="caution">
    <text evidence="2">The sequence shown here is derived from an EMBL/GenBank/DDBJ whole genome shotgun (WGS) entry which is preliminary data.</text>
</comment>
<feature type="domain" description="Bro-N" evidence="1">
    <location>
        <begin position="1"/>
        <end position="105"/>
    </location>
</feature>
<sequence length="234" mass="27333">MNQFEKVFNYKGNNVRTLTKDCEIWFVAKDVCDVLEIKNSRDAVSRLDDDEKNTVVLTDGIGNPNKTIVNEPGLYTLILGSRKPEAKMFKRWITHEVLPSIRMNGMYVADDATREQKLFNYVILEETFHNCGIENLHDLYKECIDYYKENKIRLDYKRSSKNRRQDKKKSITDSRIEVMKKIESVLIEREMAYKKNLKFAFVSVVSDLLRIIALDIKSIKHNKTRGKLAKSKGI</sequence>
<organism evidence="2 3">
    <name type="scientific">Bacillus licheniformis</name>
    <dbReference type="NCBI Taxonomy" id="1402"/>
    <lineage>
        <taxon>Bacteria</taxon>
        <taxon>Bacillati</taxon>
        <taxon>Bacillota</taxon>
        <taxon>Bacilli</taxon>
        <taxon>Bacillales</taxon>
        <taxon>Bacillaceae</taxon>
        <taxon>Bacillus</taxon>
    </lineage>
</organism>
<proteinExistence type="predicted"/>
<dbReference type="InterPro" id="IPR003497">
    <property type="entry name" value="BRO_N_domain"/>
</dbReference>
<dbReference type="AlphaFoldDB" id="A0A8B5Y9Y8"/>
<reference evidence="2 3" key="1">
    <citation type="submission" date="2019-06" db="EMBL/GenBank/DDBJ databases">
        <title>Genome sequence analysis of &gt;100 Bacillus licheniformis strains suggests intrinsic resistance to this species.</title>
        <authorList>
            <person name="Wels M."/>
            <person name="Siezen R.J."/>
            <person name="Johansen E."/>
            <person name="Stuer-Lauridsen B."/>
            <person name="Bjerre K."/>
            <person name="Nielsen B.K.K."/>
        </authorList>
    </citation>
    <scope>NUCLEOTIDE SEQUENCE [LARGE SCALE GENOMIC DNA]</scope>
    <source>
        <strain evidence="2 3">BAC-16736</strain>
    </source>
</reference>
<gene>
    <name evidence="2" type="ORF">CHCC16736_4267</name>
</gene>
<name>A0A8B5Y9Y8_BACLI</name>
<dbReference type="SMART" id="SM01040">
    <property type="entry name" value="Bro-N"/>
    <property type="match status" value="1"/>
</dbReference>
<dbReference type="Pfam" id="PF02498">
    <property type="entry name" value="Bro-N"/>
    <property type="match status" value="1"/>
</dbReference>
<evidence type="ECO:0000259" key="1">
    <source>
        <dbReference type="PROSITE" id="PS51750"/>
    </source>
</evidence>
<dbReference type="PANTHER" id="PTHR36180:SF2">
    <property type="entry name" value="BRO FAMILY PROTEIN"/>
    <property type="match status" value="1"/>
</dbReference>
<dbReference type="PROSITE" id="PS51750">
    <property type="entry name" value="BRO_N"/>
    <property type="match status" value="1"/>
</dbReference>
<protein>
    <recommendedName>
        <fullName evidence="1">Bro-N domain-containing protein</fullName>
    </recommendedName>
</protein>
<accession>A0A8B5Y9Y8</accession>
<dbReference type="Proteomes" id="UP000435910">
    <property type="component" value="Unassembled WGS sequence"/>
</dbReference>
<evidence type="ECO:0000313" key="2">
    <source>
        <dbReference type="EMBL" id="TWL25384.1"/>
    </source>
</evidence>
<dbReference type="RefSeq" id="WP_080618467.1">
    <property type="nucleotide sequence ID" value="NZ_CAMFKN010000002.1"/>
</dbReference>
<dbReference type="PANTHER" id="PTHR36180">
    <property type="entry name" value="DNA-BINDING PROTEIN-RELATED-RELATED"/>
    <property type="match status" value="1"/>
</dbReference>
<evidence type="ECO:0000313" key="3">
    <source>
        <dbReference type="Proteomes" id="UP000435910"/>
    </source>
</evidence>
<dbReference type="EMBL" id="NILC01000026">
    <property type="protein sequence ID" value="TWL25384.1"/>
    <property type="molecule type" value="Genomic_DNA"/>
</dbReference>